<name>A0A385TY71_PAELA</name>
<gene>
    <name evidence="1" type="ORF">D5F53_24140</name>
</gene>
<proteinExistence type="predicted"/>
<sequence>MKKKTTWIKAFRLTNKATGRDEEKHIVSLGFLNGGVLMFRWLRRVRTADRARHDMIPPYRFNAGTYFGVACKVRVNGMII</sequence>
<evidence type="ECO:0000313" key="2">
    <source>
        <dbReference type="Proteomes" id="UP000266552"/>
    </source>
</evidence>
<reference evidence="1 2" key="1">
    <citation type="submission" date="2018-09" db="EMBL/GenBank/DDBJ databases">
        <title>Genome Sequence of Paenibacillus lautus Strain E7593-69, Azo Dye-Degrading Bacteria, Isolated from Commercial Tattoo Inks.</title>
        <authorList>
            <person name="Nho S.W."/>
            <person name="Kim S.-J."/>
            <person name="Kweon O."/>
            <person name="Cerniglia C.E."/>
        </authorList>
    </citation>
    <scope>NUCLEOTIDE SEQUENCE [LARGE SCALE GENOMIC DNA]</scope>
    <source>
        <strain evidence="1 2">E7593-69</strain>
    </source>
</reference>
<protein>
    <submittedName>
        <fullName evidence="1">Uncharacterized protein</fullName>
    </submittedName>
</protein>
<dbReference type="EMBL" id="CP032412">
    <property type="protein sequence ID" value="AYB46195.1"/>
    <property type="molecule type" value="Genomic_DNA"/>
</dbReference>
<keyword evidence="2" id="KW-1185">Reference proteome</keyword>
<dbReference type="AlphaFoldDB" id="A0A385TY71"/>
<dbReference type="Proteomes" id="UP000266552">
    <property type="component" value="Chromosome"/>
</dbReference>
<accession>A0A385TY71</accession>
<dbReference type="KEGG" id="plw:D5F53_24140"/>
<evidence type="ECO:0000313" key="1">
    <source>
        <dbReference type="EMBL" id="AYB46195.1"/>
    </source>
</evidence>
<organism evidence="1 2">
    <name type="scientific">Paenibacillus lautus</name>
    <name type="common">Bacillus lautus</name>
    <dbReference type="NCBI Taxonomy" id="1401"/>
    <lineage>
        <taxon>Bacteria</taxon>
        <taxon>Bacillati</taxon>
        <taxon>Bacillota</taxon>
        <taxon>Bacilli</taxon>
        <taxon>Bacillales</taxon>
        <taxon>Paenibacillaceae</taxon>
        <taxon>Paenibacillus</taxon>
    </lineage>
</organism>